<evidence type="ECO:0000313" key="2">
    <source>
        <dbReference type="Proteomes" id="UP000403266"/>
    </source>
</evidence>
<sequence>MRTLNRDAVGDFVLDSAFLAERLGTDLEALRRGMRLGQVTSRVEQGNGKDAGRIRITVRAPQAAWQAILDQTGEILSEKVVTAQDQPGST</sequence>
<name>A0A5N7MV12_9HYPH</name>
<dbReference type="Proteomes" id="UP000403266">
    <property type="component" value="Unassembled WGS sequence"/>
</dbReference>
<comment type="caution">
    <text evidence="1">The sequence shown here is derived from an EMBL/GenBank/DDBJ whole genome shotgun (WGS) entry which is preliminary data.</text>
</comment>
<dbReference type="InterPro" id="IPR045389">
    <property type="entry name" value="DUF6522"/>
</dbReference>
<accession>A0A5N7MV12</accession>
<gene>
    <name evidence="1" type="ORF">FS320_39170</name>
</gene>
<dbReference type="AlphaFoldDB" id="A0A5N7MV12"/>
<dbReference type="OrthoDB" id="7996580at2"/>
<protein>
    <submittedName>
        <fullName evidence="1">Uncharacterized protein</fullName>
    </submittedName>
</protein>
<keyword evidence="2" id="KW-1185">Reference proteome</keyword>
<dbReference type="Pfam" id="PF20132">
    <property type="entry name" value="DUF6522"/>
    <property type="match status" value="1"/>
</dbReference>
<dbReference type="EMBL" id="VOSK01000455">
    <property type="protein sequence ID" value="MPR30823.1"/>
    <property type="molecule type" value="Genomic_DNA"/>
</dbReference>
<proteinExistence type="predicted"/>
<organism evidence="1 2">
    <name type="scientific">Microvirga tunisiensis</name>
    <dbReference type="NCBI Taxonomy" id="2108360"/>
    <lineage>
        <taxon>Bacteria</taxon>
        <taxon>Pseudomonadati</taxon>
        <taxon>Pseudomonadota</taxon>
        <taxon>Alphaproteobacteria</taxon>
        <taxon>Hyphomicrobiales</taxon>
        <taxon>Methylobacteriaceae</taxon>
        <taxon>Microvirga</taxon>
    </lineage>
</organism>
<reference evidence="1 2" key="1">
    <citation type="journal article" date="2019" name="Syst. Appl. Microbiol.">
        <title>Microvirga tunisiensis sp. nov., a root nodule symbiotic bacterium isolated from Lupinus micranthus and L. luteus grown in Northern Tunisia.</title>
        <authorList>
            <person name="Msaddak A."/>
            <person name="Rejili M."/>
            <person name="Duran D."/>
            <person name="Mars M."/>
            <person name="Palacios J.M."/>
            <person name="Ruiz-Argueso T."/>
            <person name="Rey L."/>
            <person name="Imperial J."/>
        </authorList>
    </citation>
    <scope>NUCLEOTIDE SEQUENCE [LARGE SCALE GENOMIC DNA]</scope>
    <source>
        <strain evidence="1 2">Lmie10</strain>
    </source>
</reference>
<evidence type="ECO:0000313" key="1">
    <source>
        <dbReference type="EMBL" id="MPR30823.1"/>
    </source>
</evidence>